<evidence type="ECO:0000313" key="13">
    <source>
        <dbReference type="Proteomes" id="UP000218702"/>
    </source>
</evidence>
<dbReference type="NCBIfam" id="TIGR01525">
    <property type="entry name" value="ATPase-IB_hvy"/>
    <property type="match status" value="1"/>
</dbReference>
<dbReference type="InterPro" id="IPR023298">
    <property type="entry name" value="ATPase_P-typ_TM_dom_sf"/>
</dbReference>
<feature type="transmembrane region" description="Helical" evidence="10">
    <location>
        <begin position="120"/>
        <end position="143"/>
    </location>
</feature>
<dbReference type="SUPFAM" id="SSF56784">
    <property type="entry name" value="HAD-like"/>
    <property type="match status" value="1"/>
</dbReference>
<comment type="similarity">
    <text evidence="2 10">Belongs to the cation transport ATPase (P-type) (TC 3.A.3) family. Type IB subfamily.</text>
</comment>
<evidence type="ECO:0000256" key="2">
    <source>
        <dbReference type="ARBA" id="ARBA00006024"/>
    </source>
</evidence>
<keyword evidence="3 10" id="KW-0812">Transmembrane</keyword>
<dbReference type="InterPro" id="IPR059000">
    <property type="entry name" value="ATPase_P-type_domA"/>
</dbReference>
<dbReference type="CDD" id="cd00371">
    <property type="entry name" value="HMA"/>
    <property type="match status" value="1"/>
</dbReference>
<evidence type="ECO:0000256" key="8">
    <source>
        <dbReference type="ARBA" id="ARBA00022989"/>
    </source>
</evidence>
<dbReference type="InterPro" id="IPR017969">
    <property type="entry name" value="Heavy-metal-associated_CS"/>
</dbReference>
<evidence type="ECO:0000256" key="6">
    <source>
        <dbReference type="ARBA" id="ARBA00022840"/>
    </source>
</evidence>
<organism evidence="12 13">
    <name type="scientific">Dolichospermum compactum NIES-806</name>
    <dbReference type="NCBI Taxonomy" id="1973481"/>
    <lineage>
        <taxon>Bacteria</taxon>
        <taxon>Bacillati</taxon>
        <taxon>Cyanobacteriota</taxon>
        <taxon>Cyanophyceae</taxon>
        <taxon>Nostocales</taxon>
        <taxon>Aphanizomenonaceae</taxon>
        <taxon>Dolichospermum</taxon>
        <taxon>Dolichospermum compactum</taxon>
    </lineage>
</organism>
<dbReference type="Pfam" id="PF00403">
    <property type="entry name" value="HMA"/>
    <property type="match status" value="1"/>
</dbReference>
<keyword evidence="4 10" id="KW-0479">Metal-binding</keyword>
<dbReference type="InterPro" id="IPR036163">
    <property type="entry name" value="HMA_dom_sf"/>
</dbReference>
<feature type="domain" description="HMA" evidence="11">
    <location>
        <begin position="23"/>
        <end position="89"/>
    </location>
</feature>
<dbReference type="Proteomes" id="UP000218702">
    <property type="component" value="Chromosome"/>
</dbReference>
<dbReference type="NCBIfam" id="TIGR01494">
    <property type="entry name" value="ATPase_P-type"/>
    <property type="match status" value="1"/>
</dbReference>
<name>A0A1Z4V3N7_9CYAN</name>
<dbReference type="SUPFAM" id="SSF81653">
    <property type="entry name" value="Calcium ATPase, transduction domain A"/>
    <property type="match status" value="1"/>
</dbReference>
<proteinExistence type="inferred from homology"/>
<dbReference type="KEGG" id="dcm:NIES806_23420"/>
<dbReference type="InterPro" id="IPR027256">
    <property type="entry name" value="P-typ_ATPase_IB"/>
</dbReference>
<dbReference type="GO" id="GO:0055070">
    <property type="term" value="P:copper ion homeostasis"/>
    <property type="evidence" value="ECO:0007669"/>
    <property type="project" value="TreeGrafter"/>
</dbReference>
<dbReference type="SFLD" id="SFLDG00002">
    <property type="entry name" value="C1.7:_P-type_atpase_like"/>
    <property type="match status" value="1"/>
</dbReference>
<dbReference type="InterPro" id="IPR001757">
    <property type="entry name" value="P_typ_ATPase"/>
</dbReference>
<dbReference type="FunFam" id="2.70.150.10:FF:000002">
    <property type="entry name" value="Copper-transporting ATPase 1, putative"/>
    <property type="match status" value="1"/>
</dbReference>
<sequence>MQLIPKSEILIESVPPTKILNSEKIILDVGGMKCAGCVNAVEKQLIQHSGVKSVCVNLATEVAVVEVEIGTVDAEALVQGLTATGFPSQLRTAKSAGDKSAIPNPEARQRQEMQGIVRQLGIAGLLLLLSGIGHFGNIGSVIFPFLNDIWFHCGLATIAIMIPGRPILVEGWLGWRRGAANMNTLIGLGTLTAYTASLVALLFPQMGWECFFDEPVMMLGFILLGRTLEKQARGRAAKAFRQLLALAPQTARLIINPEPEKLISGANIMEIPAEQVRVGEWLQVLPGDKIPVDGEVRFGQTTIDESMLTGEVVPVMKQPGDPVTGGTLNQSGAIAIQATRTGDDTILAQIVALVEAAQTRKAPVQKLADTVAGYFTYGVLTAAGLTFLFWYLLGTHLWPDVTMSGAMAMAHNMGNNPQHLVPHTQYSALLISLKLAIAVMVVACPCALGLATPTAILVGTGMGAEQGLLIKGGDVLEKVHKLDTVVFDKTGTLTTGKPTVTDCLVIAESTLPSSLIQLAAAVESGTYHPLATAIQQEAKARELIIPHAVDFHTEPGMGVSAVVEGKKVLLGNWEWFHHHQIKINETAEQQGQRLATDGKTVIGVAVDGSLAGLIAVSDTLRPDAKTAVDKLRQMGLRVMLLSGDRLEAAKAIAKQLGIANTDIMAGIPPAQKAATIQSLQCGKINTFVAMVGDGINDAPALSQADVGIALHSGTDVAMETAEIILMRNSLTDVVKSIQLSRATFNTIRQNLFWAFAYNTIGIPLAAGILLPAYGFVLGPASAAALMAFSSVSVVTNSILLRRFVP</sequence>
<feature type="transmembrane region" description="Helical" evidence="10">
    <location>
        <begin position="371"/>
        <end position="393"/>
    </location>
</feature>
<keyword evidence="10" id="KW-1003">Cell membrane</keyword>
<evidence type="ECO:0000256" key="9">
    <source>
        <dbReference type="ARBA" id="ARBA00023136"/>
    </source>
</evidence>
<dbReference type="RefSeq" id="WP_096667433.1">
    <property type="nucleotide sequence ID" value="NZ_AP018316.1"/>
</dbReference>
<evidence type="ECO:0000256" key="1">
    <source>
        <dbReference type="ARBA" id="ARBA00004651"/>
    </source>
</evidence>
<accession>A0A1Z4V3N7</accession>
<gene>
    <name evidence="12" type="ORF">NIES806_23420</name>
</gene>
<keyword evidence="6 10" id="KW-0067">ATP-binding</keyword>
<dbReference type="OrthoDB" id="438550at2"/>
<dbReference type="PROSITE" id="PS00154">
    <property type="entry name" value="ATPASE_E1_E2"/>
    <property type="match status" value="1"/>
</dbReference>
<evidence type="ECO:0000259" key="11">
    <source>
        <dbReference type="PROSITE" id="PS50846"/>
    </source>
</evidence>
<protein>
    <submittedName>
        <fullName evidence="12">Copper-translocating P-type ATPase</fullName>
    </submittedName>
</protein>
<feature type="transmembrane region" description="Helical" evidence="10">
    <location>
        <begin position="780"/>
        <end position="800"/>
    </location>
</feature>
<dbReference type="GO" id="GO:0005524">
    <property type="term" value="F:ATP binding"/>
    <property type="evidence" value="ECO:0007669"/>
    <property type="project" value="UniProtKB-UniRule"/>
</dbReference>
<dbReference type="CDD" id="cd02094">
    <property type="entry name" value="P-type_ATPase_Cu-like"/>
    <property type="match status" value="1"/>
</dbReference>
<dbReference type="InterPro" id="IPR036412">
    <property type="entry name" value="HAD-like_sf"/>
</dbReference>
<dbReference type="SUPFAM" id="SSF55008">
    <property type="entry name" value="HMA, heavy metal-associated domain"/>
    <property type="match status" value="1"/>
</dbReference>
<keyword evidence="9 10" id="KW-0472">Membrane</keyword>
<evidence type="ECO:0000256" key="3">
    <source>
        <dbReference type="ARBA" id="ARBA00022692"/>
    </source>
</evidence>
<dbReference type="Pfam" id="PF00702">
    <property type="entry name" value="Hydrolase"/>
    <property type="match status" value="1"/>
</dbReference>
<feature type="transmembrane region" description="Helical" evidence="10">
    <location>
        <begin position="185"/>
        <end position="205"/>
    </location>
</feature>
<dbReference type="Pfam" id="PF00122">
    <property type="entry name" value="E1-E2_ATPase"/>
    <property type="match status" value="1"/>
</dbReference>
<dbReference type="InterPro" id="IPR044492">
    <property type="entry name" value="P_typ_ATPase_HD_dom"/>
</dbReference>
<evidence type="ECO:0000256" key="4">
    <source>
        <dbReference type="ARBA" id="ARBA00022723"/>
    </source>
</evidence>
<dbReference type="Gene3D" id="3.40.50.1000">
    <property type="entry name" value="HAD superfamily/HAD-like"/>
    <property type="match status" value="1"/>
</dbReference>
<evidence type="ECO:0000256" key="7">
    <source>
        <dbReference type="ARBA" id="ARBA00022967"/>
    </source>
</evidence>
<dbReference type="PRINTS" id="PR00119">
    <property type="entry name" value="CATATPASE"/>
</dbReference>
<evidence type="ECO:0000256" key="5">
    <source>
        <dbReference type="ARBA" id="ARBA00022741"/>
    </source>
</evidence>
<dbReference type="AlphaFoldDB" id="A0A1Z4V3N7"/>
<dbReference type="InterPro" id="IPR018303">
    <property type="entry name" value="ATPase_P-typ_P_site"/>
</dbReference>
<keyword evidence="7" id="KW-1278">Translocase</keyword>
<evidence type="ECO:0000313" key="12">
    <source>
        <dbReference type="EMBL" id="BAZ86132.1"/>
    </source>
</evidence>
<dbReference type="InterPro" id="IPR006121">
    <property type="entry name" value="HMA_dom"/>
</dbReference>
<dbReference type="SUPFAM" id="SSF81665">
    <property type="entry name" value="Calcium ATPase, transmembrane domain M"/>
    <property type="match status" value="1"/>
</dbReference>
<dbReference type="PANTHER" id="PTHR43520:SF8">
    <property type="entry name" value="P-TYPE CU(+) TRANSPORTER"/>
    <property type="match status" value="1"/>
</dbReference>
<dbReference type="PROSITE" id="PS50846">
    <property type="entry name" value="HMA_2"/>
    <property type="match status" value="1"/>
</dbReference>
<dbReference type="EMBL" id="AP018316">
    <property type="protein sequence ID" value="BAZ86132.1"/>
    <property type="molecule type" value="Genomic_DNA"/>
</dbReference>
<dbReference type="PROSITE" id="PS01047">
    <property type="entry name" value="HMA_1"/>
    <property type="match status" value="1"/>
</dbReference>
<reference evidence="12 13" key="1">
    <citation type="submission" date="2017-06" db="EMBL/GenBank/DDBJ databases">
        <title>Genome sequencing of cyanobaciteial culture collection at National Institute for Environmental Studies (NIES).</title>
        <authorList>
            <person name="Hirose Y."/>
            <person name="Shimura Y."/>
            <person name="Fujisawa T."/>
            <person name="Nakamura Y."/>
            <person name="Kawachi M."/>
        </authorList>
    </citation>
    <scope>NUCLEOTIDE SEQUENCE [LARGE SCALE GENOMIC DNA]</scope>
    <source>
        <strain evidence="12 13">NIES-806</strain>
    </source>
</reference>
<keyword evidence="13" id="KW-1185">Reference proteome</keyword>
<dbReference type="Gene3D" id="3.30.70.100">
    <property type="match status" value="1"/>
</dbReference>
<dbReference type="SFLD" id="SFLDS00003">
    <property type="entry name" value="Haloacid_Dehalogenase"/>
    <property type="match status" value="1"/>
</dbReference>
<feature type="transmembrane region" description="Helical" evidence="10">
    <location>
        <begin position="435"/>
        <end position="458"/>
    </location>
</feature>
<dbReference type="Gene3D" id="3.40.1110.10">
    <property type="entry name" value="Calcium-transporting ATPase, cytoplasmic domain N"/>
    <property type="match status" value="1"/>
</dbReference>
<keyword evidence="8 10" id="KW-1133">Transmembrane helix</keyword>
<evidence type="ECO:0000256" key="10">
    <source>
        <dbReference type="RuleBase" id="RU362081"/>
    </source>
</evidence>
<dbReference type="InterPro" id="IPR023214">
    <property type="entry name" value="HAD_sf"/>
</dbReference>
<dbReference type="GO" id="GO:0016887">
    <property type="term" value="F:ATP hydrolysis activity"/>
    <property type="evidence" value="ECO:0007669"/>
    <property type="project" value="InterPro"/>
</dbReference>
<comment type="subcellular location">
    <subcellularLocation>
        <location evidence="1">Cell membrane</location>
        <topology evidence="1">Multi-pass membrane protein</topology>
    </subcellularLocation>
</comment>
<dbReference type="InterPro" id="IPR023299">
    <property type="entry name" value="ATPase_P-typ_cyto_dom_N"/>
</dbReference>
<dbReference type="InterPro" id="IPR008250">
    <property type="entry name" value="ATPase_P-typ_transduc_dom_A_sf"/>
</dbReference>
<dbReference type="GO" id="GO:0043682">
    <property type="term" value="F:P-type divalent copper transporter activity"/>
    <property type="evidence" value="ECO:0007669"/>
    <property type="project" value="TreeGrafter"/>
</dbReference>
<dbReference type="Gene3D" id="2.70.150.10">
    <property type="entry name" value="Calcium-transporting ATPase, cytoplasmic transduction domain A"/>
    <property type="match status" value="1"/>
</dbReference>
<dbReference type="SFLD" id="SFLDF00027">
    <property type="entry name" value="p-type_atpase"/>
    <property type="match status" value="1"/>
</dbReference>
<dbReference type="PANTHER" id="PTHR43520">
    <property type="entry name" value="ATP7, ISOFORM B"/>
    <property type="match status" value="1"/>
</dbReference>
<feature type="transmembrane region" description="Helical" evidence="10">
    <location>
        <begin position="149"/>
        <end position="173"/>
    </location>
</feature>
<dbReference type="GO" id="GO:0005886">
    <property type="term" value="C:plasma membrane"/>
    <property type="evidence" value="ECO:0007669"/>
    <property type="project" value="UniProtKB-SubCell"/>
</dbReference>
<keyword evidence="5 10" id="KW-0547">Nucleotide-binding</keyword>
<dbReference type="GO" id="GO:0005507">
    <property type="term" value="F:copper ion binding"/>
    <property type="evidence" value="ECO:0007669"/>
    <property type="project" value="TreeGrafter"/>
</dbReference>
<feature type="transmembrane region" description="Helical" evidence="10">
    <location>
        <begin position="751"/>
        <end position="774"/>
    </location>
</feature>